<keyword evidence="2" id="KW-1185">Reference proteome</keyword>
<proteinExistence type="predicted"/>
<evidence type="ECO:0000313" key="2">
    <source>
        <dbReference type="Proteomes" id="UP000183940"/>
    </source>
</evidence>
<dbReference type="AlphaFoldDB" id="A0A1L9QXS7"/>
<comment type="caution">
    <text evidence="1">The sequence shown here is derived from an EMBL/GenBank/DDBJ whole genome shotgun (WGS) entry which is preliminary data.</text>
</comment>
<sequence>MATLMIQLPDDQCDRLQDLAKAKGVSINKLIEELSVLALTEFEAERRFKAMATQGNPNKGLRLLEKLDNLN</sequence>
<gene>
    <name evidence="1" type="ORF">BI308_00255</name>
</gene>
<evidence type="ECO:0000313" key="1">
    <source>
        <dbReference type="EMBL" id="OJJ27446.1"/>
    </source>
</evidence>
<dbReference type="STRING" id="1925591.BI308_00255"/>
<dbReference type="Proteomes" id="UP000183940">
    <property type="component" value="Unassembled WGS sequence"/>
</dbReference>
<reference evidence="1" key="1">
    <citation type="submission" date="2016-10" db="EMBL/GenBank/DDBJ databases">
        <title>CRISPR-Cas defence system in Roseofilum reptotaenium: evidence of a bacteriophage-cyanobacterium arms race in the coral black band disease.</title>
        <authorList>
            <person name="Buerger P."/>
            <person name="Wood-Charlson E.M."/>
            <person name="Weynberg K.D."/>
            <person name="Willis B."/>
            <person name="Van Oppen M.J."/>
        </authorList>
    </citation>
    <scope>NUCLEOTIDE SEQUENCE [LARGE SCALE GENOMIC DNA]</scope>
    <source>
        <strain evidence="1">AO1-A</strain>
    </source>
</reference>
<name>A0A1L9QXS7_9CYAN</name>
<organism evidence="1 2">
    <name type="scientific">Roseofilum reptotaenium AO1-A</name>
    <dbReference type="NCBI Taxonomy" id="1925591"/>
    <lineage>
        <taxon>Bacteria</taxon>
        <taxon>Bacillati</taxon>
        <taxon>Cyanobacteriota</taxon>
        <taxon>Cyanophyceae</taxon>
        <taxon>Desertifilales</taxon>
        <taxon>Desertifilaceae</taxon>
        <taxon>Roseofilum</taxon>
    </lineage>
</organism>
<protein>
    <submittedName>
        <fullName evidence="1">CopG family transcriptional regulator</fullName>
    </submittedName>
</protein>
<accession>A0A1L9QXS7</accession>
<dbReference type="EMBL" id="MLAW01000001">
    <property type="protein sequence ID" value="OJJ27446.1"/>
    <property type="molecule type" value="Genomic_DNA"/>
</dbReference>